<evidence type="ECO:0000259" key="4">
    <source>
        <dbReference type="Pfam" id="PF17172"/>
    </source>
</evidence>
<feature type="domain" description="Metaxin glutathione S-transferase" evidence="3">
    <location>
        <begin position="173"/>
        <end position="235"/>
    </location>
</feature>
<feature type="region of interest" description="Disordered" evidence="1">
    <location>
        <begin position="243"/>
        <end position="270"/>
    </location>
</feature>
<dbReference type="OrthoDB" id="5835136at2759"/>
<proteinExistence type="predicted"/>
<name>A0A8J5Y9Y1_9ROSI</name>
<dbReference type="CDD" id="cd03193">
    <property type="entry name" value="GST_C_Metaxin"/>
    <property type="match status" value="1"/>
</dbReference>
<evidence type="ECO:0000313" key="5">
    <source>
        <dbReference type="EMBL" id="KAG8484983.1"/>
    </source>
</evidence>
<keyword evidence="2" id="KW-0812">Transmembrane</keyword>
<dbReference type="AlphaFoldDB" id="A0A8J5Y9Y1"/>
<dbReference type="Pfam" id="PF17171">
    <property type="entry name" value="GST_C_6"/>
    <property type="match status" value="1"/>
</dbReference>
<keyword evidence="2" id="KW-1133">Transmembrane helix</keyword>
<dbReference type="InterPro" id="IPR012336">
    <property type="entry name" value="Thioredoxin-like_fold"/>
</dbReference>
<organism evidence="5 6">
    <name type="scientific">Gossypium anomalum</name>
    <dbReference type="NCBI Taxonomy" id="47600"/>
    <lineage>
        <taxon>Eukaryota</taxon>
        <taxon>Viridiplantae</taxon>
        <taxon>Streptophyta</taxon>
        <taxon>Embryophyta</taxon>
        <taxon>Tracheophyta</taxon>
        <taxon>Spermatophyta</taxon>
        <taxon>Magnoliopsida</taxon>
        <taxon>eudicotyledons</taxon>
        <taxon>Gunneridae</taxon>
        <taxon>Pentapetalae</taxon>
        <taxon>rosids</taxon>
        <taxon>malvids</taxon>
        <taxon>Malvales</taxon>
        <taxon>Malvaceae</taxon>
        <taxon>Malvoideae</taxon>
        <taxon>Gossypium</taxon>
    </lineage>
</organism>
<dbReference type="InterPro" id="IPR050931">
    <property type="entry name" value="Mito_Protein_Transport_Metaxin"/>
</dbReference>
<keyword evidence="6" id="KW-1185">Reference proteome</keyword>
<keyword evidence="2" id="KW-0472">Membrane</keyword>
<dbReference type="InterPro" id="IPR033468">
    <property type="entry name" value="Metaxin_GST"/>
</dbReference>
<evidence type="ECO:0008006" key="7">
    <source>
        <dbReference type="Google" id="ProtNLM"/>
    </source>
</evidence>
<dbReference type="GO" id="GO:0006626">
    <property type="term" value="P:protein targeting to mitochondrion"/>
    <property type="evidence" value="ECO:0007669"/>
    <property type="project" value="TreeGrafter"/>
</dbReference>
<comment type="caution">
    <text evidence="5">The sequence shown here is derived from an EMBL/GenBank/DDBJ whole genome shotgun (WGS) entry which is preliminary data.</text>
</comment>
<dbReference type="GO" id="GO:0005741">
    <property type="term" value="C:mitochondrial outer membrane"/>
    <property type="evidence" value="ECO:0007669"/>
    <property type="project" value="TreeGrafter"/>
</dbReference>
<dbReference type="PANTHER" id="PTHR12289">
    <property type="entry name" value="METAXIN RELATED"/>
    <property type="match status" value="1"/>
</dbReference>
<reference evidence="5 6" key="1">
    <citation type="journal article" date="2021" name="bioRxiv">
        <title>The Gossypium anomalum genome as a resource for cotton improvement and evolutionary analysis of hybrid incompatibility.</title>
        <authorList>
            <person name="Grover C.E."/>
            <person name="Yuan D."/>
            <person name="Arick M.A."/>
            <person name="Miller E.R."/>
            <person name="Hu G."/>
            <person name="Peterson D.G."/>
            <person name="Wendel J.F."/>
            <person name="Udall J.A."/>
        </authorList>
    </citation>
    <scope>NUCLEOTIDE SEQUENCE [LARGE SCALE GENOMIC DNA]</scope>
    <source>
        <strain evidence="5">JFW-Udall</strain>
        <tissue evidence="5">Leaf</tissue>
    </source>
</reference>
<protein>
    <recommendedName>
        <fullName evidence="7">Metaxin</fullName>
    </recommendedName>
</protein>
<evidence type="ECO:0000256" key="2">
    <source>
        <dbReference type="SAM" id="Phobius"/>
    </source>
</evidence>
<dbReference type="PANTHER" id="PTHR12289:SF41">
    <property type="entry name" value="FAILED AXON CONNECTIONS-RELATED"/>
    <property type="match status" value="1"/>
</dbReference>
<dbReference type="Pfam" id="PF17172">
    <property type="entry name" value="GST_N_4"/>
    <property type="match status" value="1"/>
</dbReference>
<accession>A0A8J5Y9Y1</accession>
<feature type="domain" description="Thioredoxin-like fold" evidence="4">
    <location>
        <begin position="29"/>
        <end position="122"/>
    </location>
</feature>
<feature type="compositionally biased region" description="Low complexity" evidence="1">
    <location>
        <begin position="243"/>
        <end position="259"/>
    </location>
</feature>
<sequence>MEQVAGEREAEEFTLVARKPYFDLPTACPICLPLFIYLKLAHFPFRLSFNSIFPDSDQIPYVESGTYVAYNNENSGVVECLKKDGIVDLDSEFQSAPDWVSIQAMINSWLADALTYELWVGTDGRSAYKIYYSDLSWPIGKVLFLKQVYSVKQRLGITKDNAEHREDEIYRRAKIAYGALSTKLGEQNFLFDDRPSSLDATFLGHVLVTLHALPDTSVLRSKLLEHDNIVRYAEKLKTELIESGSSSSGPQFRSVPSSSTPRKGPSNWSNSSFVENGCQLTLKSGLGRSLAEALFILVNLSIEISMVRFCPQLGSKPKSKPKREKTEEEKTFKRRAKYFLAAQLLAVLLFLSMMGGYDSGDLELDDEDEGISFN</sequence>
<feature type="transmembrane region" description="Helical" evidence="2">
    <location>
        <begin position="336"/>
        <end position="357"/>
    </location>
</feature>
<evidence type="ECO:0000256" key="1">
    <source>
        <dbReference type="SAM" id="MobiDB-lite"/>
    </source>
</evidence>
<gene>
    <name evidence="5" type="ORF">CXB51_021686</name>
</gene>
<evidence type="ECO:0000313" key="6">
    <source>
        <dbReference type="Proteomes" id="UP000701853"/>
    </source>
</evidence>
<evidence type="ECO:0000259" key="3">
    <source>
        <dbReference type="Pfam" id="PF17171"/>
    </source>
</evidence>
<dbReference type="EMBL" id="JAHUZN010000008">
    <property type="protein sequence ID" value="KAG8484983.1"/>
    <property type="molecule type" value="Genomic_DNA"/>
</dbReference>
<dbReference type="Proteomes" id="UP000701853">
    <property type="component" value="Chromosome 8"/>
</dbReference>